<evidence type="ECO:0000256" key="3">
    <source>
        <dbReference type="ARBA" id="ARBA00005539"/>
    </source>
</evidence>
<comment type="pathway">
    <text evidence="2 7">Amino-acid biosynthesis; L-histidine biosynthesis; L-histidine from 5-phospho-alpha-D-ribose 1-diphosphate: step 1/9.</text>
</comment>
<dbReference type="Proteomes" id="UP001565220">
    <property type="component" value="Unassembled WGS sequence"/>
</dbReference>
<evidence type="ECO:0000256" key="4">
    <source>
        <dbReference type="ARBA" id="ARBA00020397"/>
    </source>
</evidence>
<reference evidence="9 10" key="1">
    <citation type="submission" date="2024-08" db="EMBL/GenBank/DDBJ databases">
        <title>Clostridium lapicellarii sp. nov., and Clostridium renhuaiense sp. nov., two species isolated from the mud in a fermentation cellar used for producing sauce-flavour Chinese liquors.</title>
        <authorList>
            <person name="Yang F."/>
            <person name="Wang H."/>
            <person name="Chen L.Q."/>
            <person name="Zhou N."/>
            <person name="Lu J.J."/>
            <person name="Pu X.X."/>
            <person name="Wan B."/>
            <person name="Wang L."/>
            <person name="Liu S.J."/>
        </authorList>
    </citation>
    <scope>NUCLEOTIDE SEQUENCE [LARGE SCALE GENOMIC DNA]</scope>
    <source>
        <strain evidence="9 10">MT-113</strain>
    </source>
</reference>
<comment type="subunit">
    <text evidence="7">Heteromultimer composed of HisG and HisZ subunits.</text>
</comment>
<dbReference type="InterPro" id="IPR004517">
    <property type="entry name" value="HisZ"/>
</dbReference>
<keyword evidence="7" id="KW-0028">Amino-acid biosynthesis</keyword>
<dbReference type="InterPro" id="IPR041715">
    <property type="entry name" value="HisRS-like_core"/>
</dbReference>
<name>A0ABV4DTE1_9CLOT</name>
<comment type="caution">
    <text evidence="9">The sequence shown here is derived from an EMBL/GenBank/DDBJ whole genome shotgun (WGS) entry which is preliminary data.</text>
</comment>
<keyword evidence="7" id="KW-0368">Histidine biosynthesis</keyword>
<dbReference type="Gene3D" id="3.30.930.10">
    <property type="entry name" value="Bira Bifunctional Protein, Domain 2"/>
    <property type="match status" value="1"/>
</dbReference>
<evidence type="ECO:0000256" key="1">
    <source>
        <dbReference type="ARBA" id="ARBA00004496"/>
    </source>
</evidence>
<dbReference type="GO" id="GO:0016757">
    <property type="term" value="F:glycosyltransferase activity"/>
    <property type="evidence" value="ECO:0007669"/>
    <property type="project" value="UniProtKB-KW"/>
</dbReference>
<sequence>MGNWKGYIPDGTKDILFEECSKKINLENILRKIYVSSGYMEVKSPTLEFYDTFSGKNSIVPQERIYKLIDRQGRILVLKADMTTPIARIAGTKLEKVIHPLRLCYNSNVYRASESLKGKNSEITQSGIEIIGADNIAADAEVIMTGITCLLNCGLKNFKIEIGHAKLFNALVKPLNVDAEIKEELRKSIDMKNFTLLKKILRANRDRLDKDSFNILSELPGLFGGVEAIEKAADITGNEEALKCLEDIEKVYKTVKSTGLERYLAVDLGMAYHMDYYTGIIFRGYTHGFGEDILSGGRYDNLIGQFGDEEPAVGFAIDVDGVMAALEFSNGFCNEIHKKVLIYCDKKDFESAYEKALKFRNDGIIAEMSLIDDEREARKYADEKDMEFIKIGDGKN</sequence>
<dbReference type="InterPro" id="IPR004516">
    <property type="entry name" value="HisRS/HisZ"/>
</dbReference>
<feature type="domain" description="Class II Histidinyl-tRNA synthetase (HisRS)-like catalytic core" evidence="8">
    <location>
        <begin position="11"/>
        <end position="321"/>
    </location>
</feature>
<protein>
    <recommendedName>
        <fullName evidence="4 7">ATP phosphoribosyltransferase regulatory subunit</fullName>
    </recommendedName>
</protein>
<dbReference type="InterPro" id="IPR045864">
    <property type="entry name" value="aa-tRNA-synth_II/BPL/LPL"/>
</dbReference>
<dbReference type="PANTHER" id="PTHR11476:SF7">
    <property type="entry name" value="HISTIDINE--TRNA LIGASE"/>
    <property type="match status" value="1"/>
</dbReference>
<keyword evidence="10" id="KW-1185">Reference proteome</keyword>
<evidence type="ECO:0000259" key="8">
    <source>
        <dbReference type="Pfam" id="PF13393"/>
    </source>
</evidence>
<evidence type="ECO:0000313" key="10">
    <source>
        <dbReference type="Proteomes" id="UP001565220"/>
    </source>
</evidence>
<organism evidence="9 10">
    <name type="scientific">Clostridium lapidicellarium</name>
    <dbReference type="NCBI Taxonomy" id="3240931"/>
    <lineage>
        <taxon>Bacteria</taxon>
        <taxon>Bacillati</taxon>
        <taxon>Bacillota</taxon>
        <taxon>Clostridia</taxon>
        <taxon>Eubacteriales</taxon>
        <taxon>Clostridiaceae</taxon>
        <taxon>Clostridium</taxon>
    </lineage>
</organism>
<keyword evidence="5 7" id="KW-0963">Cytoplasm</keyword>
<dbReference type="PIRSF" id="PIRSF001549">
    <property type="entry name" value="His-tRNA_synth"/>
    <property type="match status" value="1"/>
</dbReference>
<comment type="similarity">
    <text evidence="3 7">Belongs to the class-II aminoacyl-tRNA synthetase family. HisZ subfamily.</text>
</comment>
<keyword evidence="9" id="KW-0808">Transferase</keyword>
<dbReference type="PANTHER" id="PTHR11476">
    <property type="entry name" value="HISTIDYL-TRNA SYNTHETASE"/>
    <property type="match status" value="1"/>
</dbReference>
<evidence type="ECO:0000256" key="2">
    <source>
        <dbReference type="ARBA" id="ARBA00004667"/>
    </source>
</evidence>
<comment type="function">
    <text evidence="6 7">Required for the first step of histidine biosynthesis. May allow the feedback regulation of ATP phosphoribosyltransferase activity by histidine.</text>
</comment>
<evidence type="ECO:0000256" key="6">
    <source>
        <dbReference type="ARBA" id="ARBA00025246"/>
    </source>
</evidence>
<dbReference type="SUPFAM" id="SSF55681">
    <property type="entry name" value="Class II aaRS and biotin synthetases"/>
    <property type="match status" value="1"/>
</dbReference>
<dbReference type="CDD" id="cd00773">
    <property type="entry name" value="HisRS-like_core"/>
    <property type="match status" value="1"/>
</dbReference>
<dbReference type="EMBL" id="JBGFFE010000001">
    <property type="protein sequence ID" value="MEY8762237.1"/>
    <property type="molecule type" value="Genomic_DNA"/>
</dbReference>
<comment type="miscellaneous">
    <text evidence="7">This function is generally fulfilled by the C-terminal part of HisG, which is missing in some bacteria such as this one.</text>
</comment>
<dbReference type="NCBIfam" id="TIGR00443">
    <property type="entry name" value="hisZ_biosyn_reg"/>
    <property type="match status" value="1"/>
</dbReference>
<dbReference type="HAMAP" id="MF_00125">
    <property type="entry name" value="HisZ"/>
    <property type="match status" value="1"/>
</dbReference>
<evidence type="ECO:0000256" key="7">
    <source>
        <dbReference type="HAMAP-Rule" id="MF_00125"/>
    </source>
</evidence>
<dbReference type="Pfam" id="PF13393">
    <property type="entry name" value="tRNA-synt_His"/>
    <property type="match status" value="1"/>
</dbReference>
<evidence type="ECO:0000313" key="9">
    <source>
        <dbReference type="EMBL" id="MEY8762237.1"/>
    </source>
</evidence>
<keyword evidence="9" id="KW-0328">Glycosyltransferase</keyword>
<accession>A0ABV4DTE1</accession>
<evidence type="ECO:0000256" key="5">
    <source>
        <dbReference type="ARBA" id="ARBA00022490"/>
    </source>
</evidence>
<proteinExistence type="inferred from homology"/>
<dbReference type="RefSeq" id="WP_294183950.1">
    <property type="nucleotide sequence ID" value="NZ_JBGFFE010000001.1"/>
</dbReference>
<comment type="subcellular location">
    <subcellularLocation>
        <location evidence="1 7">Cytoplasm</location>
    </subcellularLocation>
</comment>
<gene>
    <name evidence="7 9" type="primary">hisZ</name>
    <name evidence="9" type="ORF">AB8S09_01060</name>
</gene>